<gene>
    <name evidence="3" type="ORF">PoB_004937900</name>
</gene>
<accession>A0AAV4BWT7</accession>
<evidence type="ECO:0000256" key="1">
    <source>
        <dbReference type="SAM" id="MobiDB-lite"/>
    </source>
</evidence>
<dbReference type="PANTHER" id="PTHR36981">
    <property type="entry name" value="ZGC:195170"/>
    <property type="match status" value="1"/>
</dbReference>
<dbReference type="Pfam" id="PF20478">
    <property type="entry name" value="P2RX7_C"/>
    <property type="match status" value="1"/>
</dbReference>
<protein>
    <submittedName>
        <fullName evidence="3">P2x purinoceptor 7</fullName>
    </submittedName>
</protein>
<reference evidence="3 4" key="1">
    <citation type="journal article" date="2021" name="Elife">
        <title>Chloroplast acquisition without the gene transfer in kleptoplastic sea slugs, Plakobranchus ocellatus.</title>
        <authorList>
            <person name="Maeda T."/>
            <person name="Takahashi S."/>
            <person name="Yoshida T."/>
            <person name="Shimamura S."/>
            <person name="Takaki Y."/>
            <person name="Nagai Y."/>
            <person name="Toyoda A."/>
            <person name="Suzuki Y."/>
            <person name="Arimoto A."/>
            <person name="Ishii H."/>
            <person name="Satoh N."/>
            <person name="Nishiyama T."/>
            <person name="Hasebe M."/>
            <person name="Maruyama T."/>
            <person name="Minagawa J."/>
            <person name="Obokata J."/>
            <person name="Shigenobu S."/>
        </authorList>
    </citation>
    <scope>NUCLEOTIDE SEQUENCE [LARGE SCALE GENOMIC DNA]</scope>
</reference>
<name>A0AAV4BWT7_9GAST</name>
<feature type="domain" description="P2X purinoreceptor 7 intracellular" evidence="2">
    <location>
        <begin position="2"/>
        <end position="116"/>
    </location>
</feature>
<feature type="region of interest" description="Disordered" evidence="1">
    <location>
        <begin position="185"/>
        <end position="207"/>
    </location>
</feature>
<sequence>MCNNCAQVQHQWEELYCHSAQFDLLRGEEGCITLKRGFILNCTEIEVVRTSAYDFIDDWGPLGEDEPKHRIYRHIAYHRFIRWVFGLLKKKDRRMLPSYVLAKIRKTFPSQVYTGLKYPDFESESTYQRLDVASPSETNYQRVDVASTSESTYQRLDVASTNESTYRKFDSASTSENTYQGLDAASANESQLASTKAGKTSNISTQNSQLCHNSRSKICGPREVSDRFKATQVFG</sequence>
<dbReference type="EMBL" id="BLXT01005456">
    <property type="protein sequence ID" value="GFO22874.1"/>
    <property type="molecule type" value="Genomic_DNA"/>
</dbReference>
<proteinExistence type="predicted"/>
<evidence type="ECO:0000313" key="4">
    <source>
        <dbReference type="Proteomes" id="UP000735302"/>
    </source>
</evidence>
<organism evidence="3 4">
    <name type="scientific">Plakobranchus ocellatus</name>
    <dbReference type="NCBI Taxonomy" id="259542"/>
    <lineage>
        <taxon>Eukaryota</taxon>
        <taxon>Metazoa</taxon>
        <taxon>Spiralia</taxon>
        <taxon>Lophotrochozoa</taxon>
        <taxon>Mollusca</taxon>
        <taxon>Gastropoda</taxon>
        <taxon>Heterobranchia</taxon>
        <taxon>Euthyneura</taxon>
        <taxon>Panpulmonata</taxon>
        <taxon>Sacoglossa</taxon>
        <taxon>Placobranchoidea</taxon>
        <taxon>Plakobranchidae</taxon>
        <taxon>Plakobranchus</taxon>
    </lineage>
</organism>
<evidence type="ECO:0000259" key="2">
    <source>
        <dbReference type="Pfam" id="PF20478"/>
    </source>
</evidence>
<dbReference type="AlphaFoldDB" id="A0AAV4BWT7"/>
<dbReference type="Proteomes" id="UP000735302">
    <property type="component" value="Unassembled WGS sequence"/>
</dbReference>
<dbReference type="PANTHER" id="PTHR36981:SF1">
    <property type="entry name" value="P2X PURINORECEPTOR 7 INTRACELLULAR DOMAIN-CONTAINING PROTEIN"/>
    <property type="match status" value="1"/>
</dbReference>
<keyword evidence="4" id="KW-1185">Reference proteome</keyword>
<feature type="compositionally biased region" description="Polar residues" evidence="1">
    <location>
        <begin position="187"/>
        <end position="207"/>
    </location>
</feature>
<dbReference type="InterPro" id="IPR046815">
    <property type="entry name" value="P2RX7_C"/>
</dbReference>
<evidence type="ECO:0000313" key="3">
    <source>
        <dbReference type="EMBL" id="GFO22874.1"/>
    </source>
</evidence>
<comment type="caution">
    <text evidence="3">The sequence shown here is derived from an EMBL/GenBank/DDBJ whole genome shotgun (WGS) entry which is preliminary data.</text>
</comment>